<dbReference type="InterPro" id="IPR036259">
    <property type="entry name" value="MFS_trans_sf"/>
</dbReference>
<evidence type="ECO:0000256" key="4">
    <source>
        <dbReference type="ARBA" id="ARBA00023136"/>
    </source>
</evidence>
<feature type="transmembrane region" description="Helical" evidence="5">
    <location>
        <begin position="181"/>
        <end position="201"/>
    </location>
</feature>
<evidence type="ECO:0000256" key="3">
    <source>
        <dbReference type="ARBA" id="ARBA00022989"/>
    </source>
</evidence>
<evidence type="ECO:0000256" key="1">
    <source>
        <dbReference type="ARBA" id="ARBA00004651"/>
    </source>
</evidence>
<feature type="transmembrane region" description="Helical" evidence="5">
    <location>
        <begin position="408"/>
        <end position="432"/>
    </location>
</feature>
<keyword evidence="3 5" id="KW-1133">Transmembrane helix</keyword>
<feature type="transmembrane region" description="Helical" evidence="5">
    <location>
        <begin position="56"/>
        <end position="76"/>
    </location>
</feature>
<feature type="transmembrane region" description="Helical" evidence="5">
    <location>
        <begin position="213"/>
        <end position="232"/>
    </location>
</feature>
<dbReference type="InterPro" id="IPR020846">
    <property type="entry name" value="MFS_dom"/>
</dbReference>
<dbReference type="RefSeq" id="WP_380760871.1">
    <property type="nucleotide sequence ID" value="NZ_JBHSRF010000076.1"/>
</dbReference>
<dbReference type="SUPFAM" id="SSF103473">
    <property type="entry name" value="MFS general substrate transporter"/>
    <property type="match status" value="1"/>
</dbReference>
<comment type="caution">
    <text evidence="7">The sequence shown here is derived from an EMBL/GenBank/DDBJ whole genome shotgun (WGS) entry which is preliminary data.</text>
</comment>
<feature type="transmembrane region" description="Helical" evidence="5">
    <location>
        <begin position="278"/>
        <end position="300"/>
    </location>
</feature>
<accession>A0ABW1NUC0</accession>
<feature type="transmembrane region" description="Helical" evidence="5">
    <location>
        <begin position="374"/>
        <end position="396"/>
    </location>
</feature>
<dbReference type="Gene3D" id="1.20.1720.10">
    <property type="entry name" value="Multidrug resistance protein D"/>
    <property type="match status" value="1"/>
</dbReference>
<feature type="transmembrane region" description="Helical" evidence="5">
    <location>
        <begin position="438"/>
        <end position="461"/>
    </location>
</feature>
<feature type="transmembrane region" description="Helical" evidence="5">
    <location>
        <begin position="312"/>
        <end position="330"/>
    </location>
</feature>
<dbReference type="InterPro" id="IPR011701">
    <property type="entry name" value="MFS"/>
</dbReference>
<dbReference type="PANTHER" id="PTHR42718">
    <property type="entry name" value="MAJOR FACILITATOR SUPERFAMILY MULTIDRUG TRANSPORTER MFSC"/>
    <property type="match status" value="1"/>
</dbReference>
<evidence type="ECO:0000313" key="8">
    <source>
        <dbReference type="Proteomes" id="UP001596137"/>
    </source>
</evidence>
<feature type="transmembrane region" description="Helical" evidence="5">
    <location>
        <begin position="88"/>
        <end position="107"/>
    </location>
</feature>
<evidence type="ECO:0000259" key="6">
    <source>
        <dbReference type="PROSITE" id="PS50850"/>
    </source>
</evidence>
<keyword evidence="8" id="KW-1185">Reference proteome</keyword>
<dbReference type="EMBL" id="JBHSRF010000076">
    <property type="protein sequence ID" value="MFC6086062.1"/>
    <property type="molecule type" value="Genomic_DNA"/>
</dbReference>
<feature type="domain" description="Major facilitator superfamily (MFS) profile" evidence="6">
    <location>
        <begin position="22"/>
        <end position="465"/>
    </location>
</feature>
<name>A0ABW1NUC0_9ACTN</name>
<proteinExistence type="predicted"/>
<keyword evidence="2 5" id="KW-0812">Transmembrane</keyword>
<dbReference type="PANTHER" id="PTHR42718:SF39">
    <property type="entry name" value="ACTINORHODIN TRANSPORTER-RELATED"/>
    <property type="match status" value="1"/>
</dbReference>
<dbReference type="CDD" id="cd17321">
    <property type="entry name" value="MFS_MMR_MDR_like"/>
    <property type="match status" value="1"/>
</dbReference>
<dbReference type="Pfam" id="PF07690">
    <property type="entry name" value="MFS_1"/>
    <property type="match status" value="1"/>
</dbReference>
<comment type="subcellular location">
    <subcellularLocation>
        <location evidence="1">Cell membrane</location>
        <topology evidence="1">Multi-pass membrane protein</topology>
    </subcellularLocation>
</comment>
<protein>
    <submittedName>
        <fullName evidence="7">MFS transporter</fullName>
    </submittedName>
</protein>
<feature type="transmembrane region" description="Helical" evidence="5">
    <location>
        <begin position="21"/>
        <end position="44"/>
    </location>
</feature>
<keyword evidence="4 5" id="KW-0472">Membrane</keyword>
<feature type="transmembrane region" description="Helical" evidence="5">
    <location>
        <begin position="342"/>
        <end position="362"/>
    </location>
</feature>
<organism evidence="7 8">
    <name type="scientific">Sphaerisporangium aureirubrum</name>
    <dbReference type="NCBI Taxonomy" id="1544736"/>
    <lineage>
        <taxon>Bacteria</taxon>
        <taxon>Bacillati</taxon>
        <taxon>Actinomycetota</taxon>
        <taxon>Actinomycetes</taxon>
        <taxon>Streptosporangiales</taxon>
        <taxon>Streptosporangiaceae</taxon>
        <taxon>Sphaerisporangium</taxon>
    </lineage>
</organism>
<feature type="transmembrane region" description="Helical" evidence="5">
    <location>
        <begin position="113"/>
        <end position="134"/>
    </location>
</feature>
<evidence type="ECO:0000256" key="5">
    <source>
        <dbReference type="SAM" id="Phobius"/>
    </source>
</evidence>
<feature type="transmembrane region" description="Helical" evidence="5">
    <location>
        <begin position="238"/>
        <end position="257"/>
    </location>
</feature>
<gene>
    <name evidence="7" type="ORF">ACFP1K_33185</name>
</gene>
<reference evidence="8" key="1">
    <citation type="journal article" date="2019" name="Int. J. Syst. Evol. Microbiol.">
        <title>The Global Catalogue of Microorganisms (GCM) 10K type strain sequencing project: providing services to taxonomists for standard genome sequencing and annotation.</title>
        <authorList>
            <consortium name="The Broad Institute Genomics Platform"/>
            <consortium name="The Broad Institute Genome Sequencing Center for Infectious Disease"/>
            <person name="Wu L."/>
            <person name="Ma J."/>
        </authorList>
    </citation>
    <scope>NUCLEOTIDE SEQUENCE [LARGE SCALE GENOMIC DNA]</scope>
    <source>
        <strain evidence="8">JCM 30346</strain>
    </source>
</reference>
<evidence type="ECO:0000313" key="7">
    <source>
        <dbReference type="EMBL" id="MFC6086062.1"/>
    </source>
</evidence>
<dbReference type="Gene3D" id="1.20.1250.20">
    <property type="entry name" value="MFS general substrate transporter like domains"/>
    <property type="match status" value="1"/>
</dbReference>
<evidence type="ECO:0000256" key="2">
    <source>
        <dbReference type="ARBA" id="ARBA00022692"/>
    </source>
</evidence>
<dbReference type="PROSITE" id="PS50850">
    <property type="entry name" value="MFS"/>
    <property type="match status" value="1"/>
</dbReference>
<dbReference type="PRINTS" id="PR01036">
    <property type="entry name" value="TCRTETB"/>
</dbReference>
<feature type="transmembrane region" description="Helical" evidence="5">
    <location>
        <begin position="146"/>
        <end position="169"/>
    </location>
</feature>
<dbReference type="Proteomes" id="UP001596137">
    <property type="component" value="Unassembled WGS sequence"/>
</dbReference>
<sequence length="470" mass="47642">MTGVTIIAPPLRRPAVRTSRGILGVVLIGQFMAILDVSIVNVAAPTIRTDLAASGSGLQLIIAGYTVAYAMLLITGARLGGLTGPRRMFLLGLAVFTAASLACGLAGSETALIVFRLAQGAGAALMVPQVLSVIQLRFEGTARARALSAYSAVLAGGIVAGQVLGGALVTADLFGTGWRPVFLVNVPIGVALLVAGARLLPKDHVPRDQGVDLPGLVILSAAVSLLVVPLVLGHERHWPLWGWVSMGAGVALVAVFVPVERRARHPLIPGRLLRAPGLVPATIAIFMAMLTWGGFLFAVALHLQGGLGDDPLRAGLTFAPGAAGFAVVSLTWRRLPERLHRALIPAGFTMAAAGYLGIAGVLSGGGHGEPWLEVLLAVSGAGLGAAYSPLFTVALARVAPADAPDASGLLATTLQLGQVVGVAALGTLFLGLGASAHAIGVTGVVLTVLALAGAACAVPLLTRGGARRRS</sequence>